<evidence type="ECO:0000313" key="3">
    <source>
        <dbReference type="Proteomes" id="UP000740926"/>
    </source>
</evidence>
<feature type="region of interest" description="Disordered" evidence="1">
    <location>
        <begin position="1"/>
        <end position="62"/>
    </location>
</feature>
<evidence type="ECO:0000256" key="1">
    <source>
        <dbReference type="SAM" id="MobiDB-lite"/>
    </source>
</evidence>
<feature type="compositionally biased region" description="Low complexity" evidence="1">
    <location>
        <begin position="16"/>
        <end position="27"/>
    </location>
</feature>
<proteinExistence type="predicted"/>
<comment type="caution">
    <text evidence="2">The sequence shown here is derived from an EMBL/GenBank/DDBJ whole genome shotgun (WGS) entry which is preliminary data.</text>
</comment>
<accession>A0A9P6XL29</accession>
<dbReference type="EMBL" id="JAANIU010025140">
    <property type="protein sequence ID" value="KAG1521619.1"/>
    <property type="molecule type" value="Genomic_DNA"/>
</dbReference>
<dbReference type="Proteomes" id="UP000740926">
    <property type="component" value="Unassembled WGS sequence"/>
</dbReference>
<organism evidence="2 3">
    <name type="scientific">Rhizopus delemar</name>
    <dbReference type="NCBI Taxonomy" id="936053"/>
    <lineage>
        <taxon>Eukaryota</taxon>
        <taxon>Fungi</taxon>
        <taxon>Fungi incertae sedis</taxon>
        <taxon>Mucoromycota</taxon>
        <taxon>Mucoromycotina</taxon>
        <taxon>Mucoromycetes</taxon>
        <taxon>Mucorales</taxon>
        <taxon>Mucorineae</taxon>
        <taxon>Rhizopodaceae</taxon>
        <taxon>Rhizopus</taxon>
    </lineage>
</organism>
<sequence>MAKLNKLRQETENARKSAISAAAKRQQMMARNAEKIRARKAALQARKQHPLKQEPNNVSIPDINEESVASFLQSMRKQVE</sequence>
<name>A0A9P6XL29_9FUNG</name>
<protein>
    <submittedName>
        <fullName evidence="2">Uncharacterized protein</fullName>
    </submittedName>
</protein>
<dbReference type="AlphaFoldDB" id="A0A9P6XL29"/>
<reference evidence="2 3" key="1">
    <citation type="journal article" date="2020" name="Microb. Genom.">
        <title>Genetic diversity of clinical and environmental Mucorales isolates obtained from an investigation of mucormycosis cases among solid organ transplant recipients.</title>
        <authorList>
            <person name="Nguyen M.H."/>
            <person name="Kaul D."/>
            <person name="Muto C."/>
            <person name="Cheng S.J."/>
            <person name="Richter R.A."/>
            <person name="Bruno V.M."/>
            <person name="Liu G."/>
            <person name="Beyhan S."/>
            <person name="Sundermann A.J."/>
            <person name="Mounaud S."/>
            <person name="Pasculle A.W."/>
            <person name="Nierman W.C."/>
            <person name="Driscoll E."/>
            <person name="Cumbie R."/>
            <person name="Clancy C.J."/>
            <person name="Dupont C.L."/>
        </authorList>
    </citation>
    <scope>NUCLEOTIDE SEQUENCE [LARGE SCALE GENOMIC DNA]</scope>
    <source>
        <strain evidence="2 3">GL24</strain>
    </source>
</reference>
<gene>
    <name evidence="2" type="ORF">G6F50_018719</name>
</gene>
<keyword evidence="3" id="KW-1185">Reference proteome</keyword>
<evidence type="ECO:0000313" key="2">
    <source>
        <dbReference type="EMBL" id="KAG1521619.1"/>
    </source>
</evidence>